<keyword evidence="1" id="KW-0812">Transmembrane</keyword>
<dbReference type="Proteomes" id="UP000319103">
    <property type="component" value="Unassembled WGS sequence"/>
</dbReference>
<dbReference type="AlphaFoldDB" id="A0A540W6I7"/>
<keyword evidence="1" id="KW-0472">Membrane</keyword>
<gene>
    <name evidence="2" type="ORF">E6W39_23395</name>
</gene>
<name>A0A540W6I7_9ACTN</name>
<feature type="transmembrane region" description="Helical" evidence="1">
    <location>
        <begin position="90"/>
        <end position="118"/>
    </location>
</feature>
<evidence type="ECO:0000313" key="2">
    <source>
        <dbReference type="EMBL" id="TQF04629.1"/>
    </source>
</evidence>
<protein>
    <submittedName>
        <fullName evidence="2">Phage holin family protein</fullName>
    </submittedName>
</protein>
<feature type="transmembrane region" description="Helical" evidence="1">
    <location>
        <begin position="63"/>
        <end position="84"/>
    </location>
</feature>
<dbReference type="OrthoDB" id="5150146at2"/>
<evidence type="ECO:0000313" key="3">
    <source>
        <dbReference type="Proteomes" id="UP000319103"/>
    </source>
</evidence>
<dbReference type="InterPro" id="IPR009937">
    <property type="entry name" value="Phage_holin_3_6"/>
</dbReference>
<organism evidence="2 3">
    <name type="scientific">Kitasatospora acidiphila</name>
    <dbReference type="NCBI Taxonomy" id="2567942"/>
    <lineage>
        <taxon>Bacteria</taxon>
        <taxon>Bacillati</taxon>
        <taxon>Actinomycetota</taxon>
        <taxon>Actinomycetes</taxon>
        <taxon>Kitasatosporales</taxon>
        <taxon>Streptomycetaceae</taxon>
        <taxon>Kitasatospora</taxon>
    </lineage>
</organism>
<dbReference type="EMBL" id="VIGB01000003">
    <property type="protein sequence ID" value="TQF04629.1"/>
    <property type="molecule type" value="Genomic_DNA"/>
</dbReference>
<dbReference type="RefSeq" id="WP_141635189.1">
    <property type="nucleotide sequence ID" value="NZ_VIGB01000003.1"/>
</dbReference>
<reference evidence="2 3" key="1">
    <citation type="submission" date="2019-06" db="EMBL/GenBank/DDBJ databases">
        <title>Description of Kitasatospora acidophila sp. nov. isolated from pine grove soil, and reclassification of Streptomyces novaecaesareae to Kitasatospora novaeceasareae comb. nov.</title>
        <authorList>
            <person name="Kim M.J."/>
        </authorList>
    </citation>
    <scope>NUCLEOTIDE SEQUENCE [LARGE SCALE GENOMIC DNA]</scope>
    <source>
        <strain evidence="2 3">MMS16-CNU292</strain>
    </source>
</reference>
<dbReference type="Pfam" id="PF07332">
    <property type="entry name" value="Phage_holin_3_6"/>
    <property type="match status" value="1"/>
</dbReference>
<keyword evidence="1" id="KW-1133">Transmembrane helix</keyword>
<sequence>MSAGSAGPSGSSRAPYEGERSVGQLFAAATADLSSLVHDEIALAKAEIRRDVIRALTGSTSGIIAGVAFLASIPMFSFAAAYGLNAASHIGLGFSFLVVAGAYVLLGVLLALLAVRFFKKIEKPNRTIEGAQATAEVLKNAKPRPATAEELAAMERSASAQAADAG</sequence>
<comment type="caution">
    <text evidence="2">The sequence shown here is derived from an EMBL/GenBank/DDBJ whole genome shotgun (WGS) entry which is preliminary data.</text>
</comment>
<keyword evidence="3" id="KW-1185">Reference proteome</keyword>
<proteinExistence type="predicted"/>
<evidence type="ECO:0000256" key="1">
    <source>
        <dbReference type="SAM" id="Phobius"/>
    </source>
</evidence>
<accession>A0A540W6I7</accession>